<name>A0A3D8SAT3_9HELO</name>
<dbReference type="Proteomes" id="UP000256328">
    <property type="component" value="Unassembled WGS sequence"/>
</dbReference>
<dbReference type="PANTHER" id="PTHR11360">
    <property type="entry name" value="MONOCARBOXYLATE TRANSPORTER"/>
    <property type="match status" value="1"/>
</dbReference>
<feature type="transmembrane region" description="Helical" evidence="4">
    <location>
        <begin position="317"/>
        <end position="339"/>
    </location>
</feature>
<feature type="transmembrane region" description="Helical" evidence="4">
    <location>
        <begin position="249"/>
        <end position="270"/>
    </location>
</feature>
<comment type="caution">
    <text evidence="6">The sequence shown here is derived from an EMBL/GenBank/DDBJ whole genome shotgun (WGS) entry which is preliminary data.</text>
</comment>
<protein>
    <recommendedName>
        <fullName evidence="5">Major facilitator superfamily (MFS) profile domain-containing protein</fullName>
    </recommendedName>
</protein>
<feature type="transmembrane region" description="Helical" evidence="4">
    <location>
        <begin position="145"/>
        <end position="165"/>
    </location>
</feature>
<dbReference type="InterPro" id="IPR050327">
    <property type="entry name" value="Proton-linked_MCT"/>
</dbReference>
<dbReference type="GO" id="GO:0016020">
    <property type="term" value="C:membrane"/>
    <property type="evidence" value="ECO:0007669"/>
    <property type="project" value="UniProtKB-SubCell"/>
</dbReference>
<dbReference type="InterPro" id="IPR011701">
    <property type="entry name" value="MFS"/>
</dbReference>
<feature type="compositionally biased region" description="Polar residues" evidence="3">
    <location>
        <begin position="25"/>
        <end position="39"/>
    </location>
</feature>
<proteinExistence type="inferred from homology"/>
<feature type="transmembrane region" description="Helical" evidence="4">
    <location>
        <begin position="88"/>
        <end position="109"/>
    </location>
</feature>
<feature type="transmembrane region" description="Helical" evidence="4">
    <location>
        <begin position="419"/>
        <end position="440"/>
    </location>
</feature>
<feature type="transmembrane region" description="Helical" evidence="4">
    <location>
        <begin position="48"/>
        <end position="68"/>
    </location>
</feature>
<evidence type="ECO:0000256" key="1">
    <source>
        <dbReference type="ARBA" id="ARBA00004141"/>
    </source>
</evidence>
<evidence type="ECO:0000313" key="6">
    <source>
        <dbReference type="EMBL" id="RDW83489.1"/>
    </source>
</evidence>
<evidence type="ECO:0000256" key="2">
    <source>
        <dbReference type="ARBA" id="ARBA00006727"/>
    </source>
</evidence>
<comment type="similarity">
    <text evidence="2">Belongs to the major facilitator superfamily. Monocarboxylate porter (TC 2.A.1.13) family.</text>
</comment>
<feature type="transmembrane region" description="Helical" evidence="4">
    <location>
        <begin position="345"/>
        <end position="364"/>
    </location>
</feature>
<accession>A0A3D8SAT3</accession>
<feature type="transmembrane region" description="Helical" evidence="4">
    <location>
        <begin position="121"/>
        <end position="139"/>
    </location>
</feature>
<reference evidence="6 7" key="1">
    <citation type="journal article" date="2018" name="IMA Fungus">
        <title>IMA Genome-F 9: Draft genome sequence of Annulohypoxylon stygium, Aspergillus mulundensis, Berkeleyomyces basicola (syn. Thielaviopsis basicola), Ceratocystis smalleyi, two Cercospora beticola strains, Coleophoma cylindrospora, Fusarium fracticaudum, Phialophora cf. hyalina, and Morchella septimelata.</title>
        <authorList>
            <person name="Wingfield B.D."/>
            <person name="Bills G.F."/>
            <person name="Dong Y."/>
            <person name="Huang W."/>
            <person name="Nel W.J."/>
            <person name="Swalarsk-Parry B.S."/>
            <person name="Vaghefi N."/>
            <person name="Wilken P.M."/>
            <person name="An Z."/>
            <person name="de Beer Z.W."/>
            <person name="De Vos L."/>
            <person name="Chen L."/>
            <person name="Duong T.A."/>
            <person name="Gao Y."/>
            <person name="Hammerbacher A."/>
            <person name="Kikkert J.R."/>
            <person name="Li Y."/>
            <person name="Li H."/>
            <person name="Li K."/>
            <person name="Li Q."/>
            <person name="Liu X."/>
            <person name="Ma X."/>
            <person name="Naidoo K."/>
            <person name="Pethybridge S.J."/>
            <person name="Sun J."/>
            <person name="Steenkamp E.T."/>
            <person name="van der Nest M.A."/>
            <person name="van Wyk S."/>
            <person name="Wingfield M.J."/>
            <person name="Xiong C."/>
            <person name="Yue Q."/>
            <person name="Zhang X."/>
        </authorList>
    </citation>
    <scope>NUCLEOTIDE SEQUENCE [LARGE SCALE GENOMIC DNA]</scope>
    <source>
        <strain evidence="6 7">BP5796</strain>
    </source>
</reference>
<feature type="compositionally biased region" description="Basic and acidic residues" evidence="3">
    <location>
        <begin position="10"/>
        <end position="24"/>
    </location>
</feature>
<dbReference type="EMBL" id="PDLN01000006">
    <property type="protein sequence ID" value="RDW83489.1"/>
    <property type="molecule type" value="Genomic_DNA"/>
</dbReference>
<dbReference type="OrthoDB" id="2213137at2759"/>
<dbReference type="GO" id="GO:0022857">
    <property type="term" value="F:transmembrane transporter activity"/>
    <property type="evidence" value="ECO:0007669"/>
    <property type="project" value="InterPro"/>
</dbReference>
<dbReference type="PROSITE" id="PS50850">
    <property type="entry name" value="MFS"/>
    <property type="match status" value="1"/>
</dbReference>
<evidence type="ECO:0000256" key="3">
    <source>
        <dbReference type="SAM" id="MobiDB-lite"/>
    </source>
</evidence>
<organism evidence="6 7">
    <name type="scientific">Coleophoma crateriformis</name>
    <dbReference type="NCBI Taxonomy" id="565419"/>
    <lineage>
        <taxon>Eukaryota</taxon>
        <taxon>Fungi</taxon>
        <taxon>Dikarya</taxon>
        <taxon>Ascomycota</taxon>
        <taxon>Pezizomycotina</taxon>
        <taxon>Leotiomycetes</taxon>
        <taxon>Helotiales</taxon>
        <taxon>Dermateaceae</taxon>
        <taxon>Coleophoma</taxon>
    </lineage>
</organism>
<feature type="transmembrane region" description="Helical" evidence="4">
    <location>
        <begin position="209"/>
        <end position="229"/>
    </location>
</feature>
<feature type="transmembrane region" description="Helical" evidence="4">
    <location>
        <begin position="376"/>
        <end position="399"/>
    </location>
</feature>
<keyword evidence="7" id="KW-1185">Reference proteome</keyword>
<dbReference type="PANTHER" id="PTHR11360:SF287">
    <property type="entry name" value="MFS MONOCARBOXYLATE TRANSPORTER"/>
    <property type="match status" value="1"/>
</dbReference>
<evidence type="ECO:0000313" key="7">
    <source>
        <dbReference type="Proteomes" id="UP000256328"/>
    </source>
</evidence>
<comment type="subcellular location">
    <subcellularLocation>
        <location evidence="1">Membrane</location>
        <topology evidence="1">Multi-pass membrane protein</topology>
    </subcellularLocation>
</comment>
<dbReference type="Gene3D" id="1.20.1250.20">
    <property type="entry name" value="MFS general substrate transporter like domains"/>
    <property type="match status" value="2"/>
</dbReference>
<keyword evidence="4" id="KW-0472">Membrane</keyword>
<dbReference type="Pfam" id="PF07690">
    <property type="entry name" value="MFS_1"/>
    <property type="match status" value="1"/>
</dbReference>
<evidence type="ECO:0000259" key="5">
    <source>
        <dbReference type="PROSITE" id="PS50850"/>
    </source>
</evidence>
<feature type="transmembrane region" description="Helical" evidence="4">
    <location>
        <begin position="177"/>
        <end position="197"/>
    </location>
</feature>
<feature type="region of interest" description="Disordered" evidence="3">
    <location>
        <begin position="1"/>
        <end position="40"/>
    </location>
</feature>
<keyword evidence="4" id="KW-1133">Transmembrane helix</keyword>
<evidence type="ECO:0000256" key="4">
    <source>
        <dbReference type="SAM" id="Phobius"/>
    </source>
</evidence>
<dbReference type="InterPro" id="IPR036259">
    <property type="entry name" value="MFS_trans_sf"/>
</dbReference>
<gene>
    <name evidence="6" type="ORF">BP5796_04980</name>
</gene>
<feature type="transmembrane region" description="Helical" evidence="4">
    <location>
        <begin position="290"/>
        <end position="310"/>
    </location>
</feature>
<dbReference type="InterPro" id="IPR020846">
    <property type="entry name" value="MFS_dom"/>
</dbReference>
<dbReference type="SUPFAM" id="SSF103473">
    <property type="entry name" value="MFS general substrate transporter"/>
    <property type="match status" value="1"/>
</dbReference>
<sequence length="459" mass="50469">MAEINAADNVELRDAAELQERSDDVQQQQEASDEATGQSLPPCDGGMAAWKLLISAFVFEALLWGFPLSFGVFQNYYSQLPQFAHHPYISVIGTTASGICYMGAPIMIPIVKRYARYRSRLIWFGWPMCIVALVAGSFARTLGALIFTQGVMYGLGFVIFYYPIISMVNEFWITRRGMAYGLLCSASGVSGTTMPIAFQAMLNKYGYPITLRAIAIGLVILTGPLIPLLRGRTPVSEVSVVARTDWRFLRVRLFWIYSASNLVQGLGYFFPSLYLPSYATSIGLSSKEGAALLAIMSISQILGQMSFGYLSDRKLPLNLLIALSTIMSTIAVFACWGLAHTFKLLLVFSMVYGYFGAGYVAMWARMGTAVSEDPTAAFAAFGLLNLGKGVGNVLAGPIGGSLILNTVDVQRYAAMKFEAVVLFAGFCMLASGSIISLYYMKPLRDIFFRLFEKARIEHW</sequence>
<feature type="domain" description="Major facilitator superfamily (MFS) profile" evidence="5">
    <location>
        <begin position="253"/>
        <end position="459"/>
    </location>
</feature>
<dbReference type="AlphaFoldDB" id="A0A3D8SAT3"/>
<keyword evidence="4" id="KW-0812">Transmembrane</keyword>